<organism evidence="2 3">
    <name type="scientific">Oceaniradius stylonematis</name>
    <dbReference type="NCBI Taxonomy" id="2184161"/>
    <lineage>
        <taxon>Bacteria</taxon>
        <taxon>Pseudomonadati</taxon>
        <taxon>Pseudomonadota</taxon>
        <taxon>Alphaproteobacteria</taxon>
        <taxon>Hyphomicrobiales</taxon>
        <taxon>Ahrensiaceae</taxon>
        <taxon>Oceaniradius</taxon>
    </lineage>
</organism>
<dbReference type="EMBL" id="QFWV02000008">
    <property type="protein sequence ID" value="RKF05766.1"/>
    <property type="molecule type" value="Genomic_DNA"/>
</dbReference>
<keyword evidence="3" id="KW-1185">Reference proteome</keyword>
<dbReference type="InterPro" id="IPR038268">
    <property type="entry name" value="RHH_sf"/>
</dbReference>
<reference evidence="2 3" key="1">
    <citation type="journal article" date="2018" name="Int. J. Syst. Bacteriol.">
        <title>Oceaniradius stylonemae gen. nov., sp. nov., isolated from a red alga, Stylonema cornu-cervi.</title>
        <authorList>
            <person name="Jeong S."/>
        </authorList>
    </citation>
    <scope>NUCLEOTIDE SEQUENCE [LARGE SCALE GENOMIC DNA]</scope>
    <source>
        <strain evidence="2 3">StC1</strain>
    </source>
</reference>
<feature type="domain" description="Ribbon-helix-helix" evidence="1">
    <location>
        <begin position="4"/>
        <end position="65"/>
    </location>
</feature>
<name>A0A3A8A7C3_9HYPH</name>
<evidence type="ECO:0000259" key="1">
    <source>
        <dbReference type="Pfam" id="PF13467"/>
    </source>
</evidence>
<dbReference type="InterPro" id="IPR027373">
    <property type="entry name" value="RHH_dom"/>
</dbReference>
<dbReference type="Proteomes" id="UP000246132">
    <property type="component" value="Unassembled WGS sequence"/>
</dbReference>
<comment type="caution">
    <text evidence="2">The sequence shown here is derived from an EMBL/GenBank/DDBJ whole genome shotgun (WGS) entry which is preliminary data.</text>
</comment>
<evidence type="ECO:0000313" key="2">
    <source>
        <dbReference type="EMBL" id="RKF05766.1"/>
    </source>
</evidence>
<evidence type="ECO:0000313" key="3">
    <source>
        <dbReference type="Proteomes" id="UP000246132"/>
    </source>
</evidence>
<proteinExistence type="predicted"/>
<accession>A0A3A8A7C3</accession>
<protein>
    <submittedName>
        <fullName evidence="2">Aryl-sulfate sulfotransferase</fullName>
    </submittedName>
</protein>
<dbReference type="RefSeq" id="WP_109766392.1">
    <property type="nucleotide sequence ID" value="NZ_CP159474.1"/>
</dbReference>
<dbReference type="AlphaFoldDB" id="A0A3A8A7C3"/>
<dbReference type="GO" id="GO:0016740">
    <property type="term" value="F:transferase activity"/>
    <property type="evidence" value="ECO:0007669"/>
    <property type="project" value="UniProtKB-KW"/>
</dbReference>
<gene>
    <name evidence="2" type="ORF">DEM25_014330</name>
</gene>
<dbReference type="Gene3D" id="1.10.3990.20">
    <property type="entry name" value="protein bp1543"/>
    <property type="match status" value="1"/>
</dbReference>
<dbReference type="OrthoDB" id="7477016at2"/>
<dbReference type="Pfam" id="PF13467">
    <property type="entry name" value="RHH_4"/>
    <property type="match status" value="1"/>
</dbReference>
<keyword evidence="2" id="KW-0808">Transferase</keyword>
<sequence>MAVRKRSVSISGHRTSYSVEDPFQDALQALAEDEGLSLARLIARIDAQKPTDSNLSSALRLFVLDAAIAGRLTGPIPRSANEPRPR</sequence>